<feature type="transmembrane region" description="Helical" evidence="1">
    <location>
        <begin position="126"/>
        <end position="151"/>
    </location>
</feature>
<protein>
    <submittedName>
        <fullName evidence="3">Ion channel</fullName>
    </submittedName>
</protein>
<feature type="transmembrane region" description="Helical" evidence="1">
    <location>
        <begin position="94"/>
        <end position="114"/>
    </location>
</feature>
<dbReference type="RefSeq" id="WP_280942400.1">
    <property type="nucleotide sequence ID" value="NZ_JARYGX010000019.1"/>
</dbReference>
<feature type="transmembrane region" description="Helical" evidence="1">
    <location>
        <begin position="201"/>
        <end position="221"/>
    </location>
</feature>
<feature type="transmembrane region" description="Helical" evidence="1">
    <location>
        <begin position="41"/>
        <end position="60"/>
    </location>
</feature>
<keyword evidence="1" id="KW-1133">Transmembrane helix</keyword>
<accession>A0ABT6MRB8</accession>
<evidence type="ECO:0000259" key="2">
    <source>
        <dbReference type="Pfam" id="PF07885"/>
    </source>
</evidence>
<dbReference type="SUPFAM" id="SSF81324">
    <property type="entry name" value="Voltage-gated potassium channels"/>
    <property type="match status" value="1"/>
</dbReference>
<evidence type="ECO:0000313" key="3">
    <source>
        <dbReference type="EMBL" id="MDH7453187.1"/>
    </source>
</evidence>
<feature type="transmembrane region" description="Helical" evidence="1">
    <location>
        <begin position="69"/>
        <end position="88"/>
    </location>
</feature>
<dbReference type="Proteomes" id="UP001160550">
    <property type="component" value="Unassembled WGS sequence"/>
</dbReference>
<name>A0ABT6MRB8_9GAMM</name>
<proteinExistence type="predicted"/>
<gene>
    <name evidence="3" type="ORF">QF205_08930</name>
</gene>
<keyword evidence="4" id="KW-1185">Reference proteome</keyword>
<dbReference type="InterPro" id="IPR013099">
    <property type="entry name" value="K_chnl_dom"/>
</dbReference>
<keyword evidence="1" id="KW-0812">Transmembrane</keyword>
<organism evidence="3 4">
    <name type="scientific">Luteimonas composti</name>
    <dbReference type="NCBI Taxonomy" id="398257"/>
    <lineage>
        <taxon>Bacteria</taxon>
        <taxon>Pseudomonadati</taxon>
        <taxon>Pseudomonadota</taxon>
        <taxon>Gammaproteobacteria</taxon>
        <taxon>Lysobacterales</taxon>
        <taxon>Lysobacteraceae</taxon>
        <taxon>Luteimonas</taxon>
    </lineage>
</organism>
<sequence length="232" mass="24784">MASFQSLRLLVAAKRHPSGWLLLVQLAGVLLYPAMEGTDSARVVFGAFGILVLVLALWVVNRSAASTRVALALAVASVGLSLWSLLAARPGALVSAYVVEAALYFYTAAALIAYMLRDHKVTSDELYAAGATFTLLAWGFAFAYAACQYWFPGSFLAAVDPQSPRSWTELLFLSFSTLSGVGLTDILPVSPPARALVMLEAFAGVMYIALVVSRLIGLTILRRQDRPPAGTP</sequence>
<reference evidence="3" key="2">
    <citation type="submission" date="2023-04" db="EMBL/GenBank/DDBJ databases">
        <authorList>
            <person name="Sun J.-Q."/>
        </authorList>
    </citation>
    <scope>NUCLEOTIDE SEQUENCE</scope>
    <source>
        <strain evidence="3">CC-YY355</strain>
    </source>
</reference>
<evidence type="ECO:0000313" key="4">
    <source>
        <dbReference type="Proteomes" id="UP001160550"/>
    </source>
</evidence>
<dbReference type="EMBL" id="JARYGX010000019">
    <property type="protein sequence ID" value="MDH7453187.1"/>
    <property type="molecule type" value="Genomic_DNA"/>
</dbReference>
<reference evidence="3" key="1">
    <citation type="journal article" date="2007" name="Int. J. Syst. Evol. Microbiol.">
        <title>Luteimonas composti sp. nov., a moderately thermophilic bacterium isolated from food waste.</title>
        <authorList>
            <person name="Young C.C."/>
            <person name="Kampfer P."/>
            <person name="Chen W.M."/>
            <person name="Yen W.S."/>
            <person name="Arun A.B."/>
            <person name="Lai W.A."/>
            <person name="Shen F.T."/>
            <person name="Rekha P.D."/>
            <person name="Lin K.Y."/>
            <person name="Chou J.H."/>
        </authorList>
    </citation>
    <scope>NUCLEOTIDE SEQUENCE</scope>
    <source>
        <strain evidence="3">CC-YY355</strain>
    </source>
</reference>
<feature type="transmembrane region" description="Helical" evidence="1">
    <location>
        <begin position="171"/>
        <end position="189"/>
    </location>
</feature>
<dbReference type="Pfam" id="PF07885">
    <property type="entry name" value="Ion_trans_2"/>
    <property type="match status" value="1"/>
</dbReference>
<evidence type="ECO:0000256" key="1">
    <source>
        <dbReference type="SAM" id="Phobius"/>
    </source>
</evidence>
<dbReference type="Gene3D" id="1.10.287.70">
    <property type="match status" value="1"/>
</dbReference>
<comment type="caution">
    <text evidence="3">The sequence shown here is derived from an EMBL/GenBank/DDBJ whole genome shotgun (WGS) entry which is preliminary data.</text>
</comment>
<feature type="domain" description="Potassium channel" evidence="2">
    <location>
        <begin position="151"/>
        <end position="216"/>
    </location>
</feature>
<keyword evidence="1" id="KW-0472">Membrane</keyword>